<evidence type="ECO:0000259" key="6">
    <source>
        <dbReference type="SMART" id="SM00717"/>
    </source>
</evidence>
<proteinExistence type="predicted"/>
<dbReference type="InterPro" id="IPR044636">
    <property type="entry name" value="RADIALIS-like"/>
</dbReference>
<dbReference type="FunFam" id="1.10.10.60:FF:000154">
    <property type="entry name" value="Transcription factor SRM1"/>
    <property type="match status" value="1"/>
</dbReference>
<sequence>MEWEDFQCSSLALDESWYDKILSPQFELEKTSEWTFEENKSFENALAEFEPGSIAFYENVASKFPSKSMEEIKKHYEALVEDVEMIESGRVPIPDYKNHVVEQEKQPIEIHETFMHKSTSGVSRARLRWTGVGQAFMIYKLLNHNFVNGDLNPMFLPMNSTNFQPSANPVMNQGSAAYHSSYQPFSSLKNQQWG</sequence>
<dbReference type="EMBL" id="JBJXBP010000003">
    <property type="protein sequence ID" value="KAL3838811.1"/>
    <property type="molecule type" value="Genomic_DNA"/>
</dbReference>
<dbReference type="InterPro" id="IPR001005">
    <property type="entry name" value="SANT/Myb"/>
</dbReference>
<feature type="domain" description="Myb-like" evidence="6">
    <location>
        <begin position="30"/>
        <end position="82"/>
    </location>
</feature>
<dbReference type="GO" id="GO:0048262">
    <property type="term" value="P:determination of dorsal/ventral asymmetry"/>
    <property type="evidence" value="ECO:0007669"/>
    <property type="project" value="UniProtKB-ARBA"/>
</dbReference>
<name>A0ABD3TQB4_9LAMI</name>
<evidence type="ECO:0000256" key="2">
    <source>
        <dbReference type="ARBA" id="ARBA00022473"/>
    </source>
</evidence>
<organism evidence="7 8">
    <name type="scientific">Penstemon smallii</name>
    <dbReference type="NCBI Taxonomy" id="265156"/>
    <lineage>
        <taxon>Eukaryota</taxon>
        <taxon>Viridiplantae</taxon>
        <taxon>Streptophyta</taxon>
        <taxon>Embryophyta</taxon>
        <taxon>Tracheophyta</taxon>
        <taxon>Spermatophyta</taxon>
        <taxon>Magnoliopsida</taxon>
        <taxon>eudicotyledons</taxon>
        <taxon>Gunneridae</taxon>
        <taxon>Pentapetalae</taxon>
        <taxon>asterids</taxon>
        <taxon>lamiids</taxon>
        <taxon>Lamiales</taxon>
        <taxon>Plantaginaceae</taxon>
        <taxon>Cheloneae</taxon>
        <taxon>Penstemon</taxon>
    </lineage>
</organism>
<dbReference type="PANTHER" id="PTHR43952">
    <property type="entry name" value="MYB FAMILY TRANSCRIPTION FACTOR-RELATED"/>
    <property type="match status" value="1"/>
</dbReference>
<evidence type="ECO:0000313" key="7">
    <source>
        <dbReference type="EMBL" id="KAL3838811.1"/>
    </source>
</evidence>
<keyword evidence="4" id="KW-0804">Transcription</keyword>
<dbReference type="SMART" id="SM00717">
    <property type="entry name" value="SANT"/>
    <property type="match status" value="1"/>
</dbReference>
<dbReference type="GO" id="GO:0009908">
    <property type="term" value="P:flower development"/>
    <property type="evidence" value="ECO:0007669"/>
    <property type="project" value="UniProtKB-ARBA"/>
</dbReference>
<comment type="subcellular location">
    <subcellularLocation>
        <location evidence="1">Nucleus</location>
    </subcellularLocation>
</comment>
<comment type="caution">
    <text evidence="7">The sequence shown here is derived from an EMBL/GenBank/DDBJ whole genome shotgun (WGS) entry which is preliminary data.</text>
</comment>
<evidence type="ECO:0000256" key="3">
    <source>
        <dbReference type="ARBA" id="ARBA00023015"/>
    </source>
</evidence>
<evidence type="ECO:0000256" key="1">
    <source>
        <dbReference type="ARBA" id="ARBA00004123"/>
    </source>
</evidence>
<reference evidence="7 8" key="1">
    <citation type="submission" date="2024-12" db="EMBL/GenBank/DDBJ databases">
        <title>The unique morphological basis and parallel evolutionary history of personate flowers in Penstemon.</title>
        <authorList>
            <person name="Depatie T.H."/>
            <person name="Wessinger C.A."/>
        </authorList>
    </citation>
    <scope>NUCLEOTIDE SEQUENCE [LARGE SCALE GENOMIC DNA]</scope>
    <source>
        <strain evidence="7">WTNN_2</strain>
        <tissue evidence="7">Leaf</tissue>
    </source>
</reference>
<dbReference type="AlphaFoldDB" id="A0ABD3TQB4"/>
<dbReference type="SUPFAM" id="SSF46689">
    <property type="entry name" value="Homeodomain-like"/>
    <property type="match status" value="1"/>
</dbReference>
<protein>
    <recommendedName>
        <fullName evidence="6">Myb-like domain-containing protein</fullName>
    </recommendedName>
</protein>
<evidence type="ECO:0000313" key="8">
    <source>
        <dbReference type="Proteomes" id="UP001634393"/>
    </source>
</evidence>
<keyword evidence="8" id="KW-1185">Reference proteome</keyword>
<keyword evidence="3" id="KW-0805">Transcription regulation</keyword>
<dbReference type="PANTHER" id="PTHR43952:SF99">
    <property type="entry name" value="PROTEIN RADIALIS-LIKE 4 ISOFORM X1"/>
    <property type="match status" value="1"/>
</dbReference>
<dbReference type="Proteomes" id="UP001634393">
    <property type="component" value="Unassembled WGS sequence"/>
</dbReference>
<dbReference type="CDD" id="cd00167">
    <property type="entry name" value="SANT"/>
    <property type="match status" value="1"/>
</dbReference>
<dbReference type="GO" id="GO:0005634">
    <property type="term" value="C:nucleus"/>
    <property type="evidence" value="ECO:0007669"/>
    <property type="project" value="UniProtKB-SubCell"/>
</dbReference>
<evidence type="ECO:0000256" key="4">
    <source>
        <dbReference type="ARBA" id="ARBA00023163"/>
    </source>
</evidence>
<accession>A0ABD3TQB4</accession>
<gene>
    <name evidence="7" type="ORF">ACJIZ3_023402</name>
</gene>
<keyword evidence="5" id="KW-0539">Nucleus</keyword>
<dbReference type="InterPro" id="IPR009057">
    <property type="entry name" value="Homeodomain-like_sf"/>
</dbReference>
<dbReference type="Gene3D" id="1.10.10.60">
    <property type="entry name" value="Homeodomain-like"/>
    <property type="match status" value="1"/>
</dbReference>
<keyword evidence="2" id="KW-0217">Developmental protein</keyword>
<evidence type="ECO:0000256" key="5">
    <source>
        <dbReference type="ARBA" id="ARBA00023242"/>
    </source>
</evidence>